<sequence length="427" mass="45687">MVRKKNDAIILGAALFSMFFGAGNLIFPPFLGLLAGDKWNWSMVGFFITGIGLPLLGIIASAKAGGDVDKLGRKVSPLFSKFLGITVVLAIGPLLAIPRTGATAFEIGVIPNLPNASPIIFSIIYFGITLALVIKPNNVIDRLGKVLTPTLLILLALIIIKGIADPMGSPIPEDLAKPFSDGFIQGYQTMDALASILFGGIITTSLIQNGYDDEKEQIDMTKKAGFIAVIGLTFVYGGLGYLGATGGSLFSKTIAKTDLVMNIANNSLHRYGEIGLGLVVSLACLTTTIGLVATVGQYFSQITKGKLKYEVVVIATTIFSAIMSFKGVESIIVFAEPILMFMYPIVIVMILLTVFIGDKSNHNVYRYAIYATMIVSMLESLNMLGIGKYITKLVKYLPLASWGFSWVIPAILGAIIGILIPQNKVEA</sequence>
<keyword evidence="4" id="KW-1003">Cell membrane</keyword>
<feature type="transmembrane region" description="Helical" evidence="9">
    <location>
        <begin position="399"/>
        <end position="420"/>
    </location>
</feature>
<reference evidence="10 11" key="1">
    <citation type="submission" date="2021-06" db="EMBL/GenBank/DDBJ databases">
        <authorList>
            <person name="Sun Q."/>
            <person name="Li D."/>
        </authorList>
    </citation>
    <scope>NUCLEOTIDE SEQUENCE [LARGE SCALE GENOMIC DNA]</scope>
    <source>
        <strain evidence="10 11">MSJ-40</strain>
    </source>
</reference>
<keyword evidence="7 9" id="KW-1133">Transmembrane helix</keyword>
<feature type="transmembrane region" description="Helical" evidence="9">
    <location>
        <begin position="307"/>
        <end position="325"/>
    </location>
</feature>
<feature type="transmembrane region" description="Helical" evidence="9">
    <location>
        <begin position="146"/>
        <end position="164"/>
    </location>
</feature>
<comment type="subcellular location">
    <subcellularLocation>
        <location evidence="1 9">Cell membrane</location>
        <topology evidence="1 9">Multi-pass membrane protein</topology>
    </subcellularLocation>
</comment>
<keyword evidence="3 9" id="KW-0813">Transport</keyword>
<comment type="similarity">
    <text evidence="2 9">Belongs to the branched chain amino acid transporter family.</text>
</comment>
<dbReference type="PANTHER" id="PTHR30588:SF0">
    <property type="entry name" value="BRANCHED-CHAIN AMINO ACID PERMEASE BRNQ"/>
    <property type="match status" value="1"/>
</dbReference>
<dbReference type="RefSeq" id="WP_216522146.1">
    <property type="nucleotide sequence ID" value="NZ_JAHLPM010000026.1"/>
</dbReference>
<accession>A0ABS6EB36</accession>
<evidence type="ECO:0000256" key="3">
    <source>
        <dbReference type="ARBA" id="ARBA00022448"/>
    </source>
</evidence>
<dbReference type="PANTHER" id="PTHR30588">
    <property type="entry name" value="BRANCHED-CHAIN AMINO ACID TRANSPORT SYSTEM 2 CARRIER PROTEIN"/>
    <property type="match status" value="1"/>
</dbReference>
<feature type="transmembrane region" description="Helical" evidence="9">
    <location>
        <begin position="367"/>
        <end position="387"/>
    </location>
</feature>
<feature type="transmembrane region" description="Helical" evidence="9">
    <location>
        <begin position="331"/>
        <end position="355"/>
    </location>
</feature>
<evidence type="ECO:0000313" key="10">
    <source>
        <dbReference type="EMBL" id="MBU5440145.1"/>
    </source>
</evidence>
<dbReference type="NCBIfam" id="TIGR00796">
    <property type="entry name" value="livcs"/>
    <property type="match status" value="1"/>
</dbReference>
<keyword evidence="5 9" id="KW-0812">Transmembrane</keyword>
<feature type="transmembrane region" description="Helical" evidence="9">
    <location>
        <begin position="274"/>
        <end position="295"/>
    </location>
</feature>
<protein>
    <recommendedName>
        <fullName evidence="9">Branched-chain amino acid transport system carrier protein</fullName>
    </recommendedName>
</protein>
<feature type="transmembrane region" description="Helical" evidence="9">
    <location>
        <begin position="224"/>
        <end position="244"/>
    </location>
</feature>
<gene>
    <name evidence="10" type="primary">brnQ</name>
    <name evidence="10" type="ORF">KQI42_19310</name>
</gene>
<evidence type="ECO:0000256" key="2">
    <source>
        <dbReference type="ARBA" id="ARBA00008540"/>
    </source>
</evidence>
<dbReference type="Pfam" id="PF05525">
    <property type="entry name" value="Branch_AA_trans"/>
    <property type="match status" value="1"/>
</dbReference>
<dbReference type="InterPro" id="IPR004685">
    <property type="entry name" value="Brnchd-chn_aa_trnsp_Livcs"/>
</dbReference>
<keyword evidence="6 9" id="KW-0029">Amino-acid transport</keyword>
<comment type="caution">
    <text evidence="10">The sequence shown here is derived from an EMBL/GenBank/DDBJ whole genome shotgun (WGS) entry which is preliminary data.</text>
</comment>
<evidence type="ECO:0000256" key="7">
    <source>
        <dbReference type="ARBA" id="ARBA00022989"/>
    </source>
</evidence>
<evidence type="ECO:0000256" key="4">
    <source>
        <dbReference type="ARBA" id="ARBA00022475"/>
    </source>
</evidence>
<dbReference type="Proteomes" id="UP000749471">
    <property type="component" value="Unassembled WGS sequence"/>
</dbReference>
<feature type="transmembrane region" description="Helical" evidence="9">
    <location>
        <begin position="39"/>
        <end position="58"/>
    </location>
</feature>
<feature type="transmembrane region" description="Helical" evidence="9">
    <location>
        <begin position="7"/>
        <end position="27"/>
    </location>
</feature>
<keyword evidence="11" id="KW-1185">Reference proteome</keyword>
<proteinExistence type="inferred from homology"/>
<keyword evidence="8 9" id="KW-0472">Membrane</keyword>
<evidence type="ECO:0000256" key="6">
    <source>
        <dbReference type="ARBA" id="ARBA00022970"/>
    </source>
</evidence>
<evidence type="ECO:0000256" key="8">
    <source>
        <dbReference type="ARBA" id="ARBA00023136"/>
    </source>
</evidence>
<name>A0ABS6EB36_9FIRM</name>
<feature type="transmembrane region" description="Helical" evidence="9">
    <location>
        <begin position="116"/>
        <end position="134"/>
    </location>
</feature>
<dbReference type="EMBL" id="JAHLPM010000026">
    <property type="protein sequence ID" value="MBU5440145.1"/>
    <property type="molecule type" value="Genomic_DNA"/>
</dbReference>
<evidence type="ECO:0000256" key="5">
    <source>
        <dbReference type="ARBA" id="ARBA00022692"/>
    </source>
</evidence>
<comment type="function">
    <text evidence="9">Component of the transport system for branched-chain amino acids.</text>
</comment>
<organism evidence="10 11">
    <name type="scientific">Tissierella simiarum</name>
    <dbReference type="NCBI Taxonomy" id="2841534"/>
    <lineage>
        <taxon>Bacteria</taxon>
        <taxon>Bacillati</taxon>
        <taxon>Bacillota</taxon>
        <taxon>Tissierellia</taxon>
        <taxon>Tissierellales</taxon>
        <taxon>Tissierellaceae</taxon>
        <taxon>Tissierella</taxon>
    </lineage>
</organism>
<evidence type="ECO:0000256" key="1">
    <source>
        <dbReference type="ARBA" id="ARBA00004651"/>
    </source>
</evidence>
<evidence type="ECO:0000256" key="9">
    <source>
        <dbReference type="RuleBase" id="RU362122"/>
    </source>
</evidence>
<feature type="transmembrane region" description="Helical" evidence="9">
    <location>
        <begin position="184"/>
        <end position="203"/>
    </location>
</feature>
<feature type="transmembrane region" description="Helical" evidence="9">
    <location>
        <begin position="78"/>
        <end position="96"/>
    </location>
</feature>
<evidence type="ECO:0000313" key="11">
    <source>
        <dbReference type="Proteomes" id="UP000749471"/>
    </source>
</evidence>